<sequence length="56" mass="6252">DLRSSTSELRATIRQDIQALRADMQGLTDVVSHVEATCDSLRAAQNWQRLQTPALN</sequence>
<evidence type="ECO:0000313" key="1">
    <source>
        <dbReference type="EMBL" id="CAH2253026.1"/>
    </source>
</evidence>
<keyword evidence="2" id="KW-1185">Reference proteome</keyword>
<feature type="non-terminal residue" evidence="1">
    <location>
        <position position="1"/>
    </location>
</feature>
<gene>
    <name evidence="1" type="ORF">PECUL_23A061803</name>
</gene>
<organism evidence="1 2">
    <name type="scientific">Pelobates cultripes</name>
    <name type="common">Western spadefoot toad</name>
    <dbReference type="NCBI Taxonomy" id="61616"/>
    <lineage>
        <taxon>Eukaryota</taxon>
        <taxon>Metazoa</taxon>
        <taxon>Chordata</taxon>
        <taxon>Craniata</taxon>
        <taxon>Vertebrata</taxon>
        <taxon>Euteleostomi</taxon>
        <taxon>Amphibia</taxon>
        <taxon>Batrachia</taxon>
        <taxon>Anura</taxon>
        <taxon>Pelobatoidea</taxon>
        <taxon>Pelobatidae</taxon>
        <taxon>Pelobates</taxon>
    </lineage>
</organism>
<evidence type="ECO:0000313" key="2">
    <source>
        <dbReference type="Proteomes" id="UP001295444"/>
    </source>
</evidence>
<accession>A0AAD1RGS2</accession>
<feature type="non-terminal residue" evidence="1">
    <location>
        <position position="56"/>
    </location>
</feature>
<proteinExistence type="predicted"/>
<name>A0AAD1RGS2_PELCU</name>
<protein>
    <submittedName>
        <fullName evidence="1">Uncharacterized protein</fullName>
    </submittedName>
</protein>
<dbReference type="Proteomes" id="UP001295444">
    <property type="component" value="Chromosome 02"/>
</dbReference>
<dbReference type="AlphaFoldDB" id="A0AAD1RGS2"/>
<dbReference type="EMBL" id="OW240913">
    <property type="protein sequence ID" value="CAH2253026.1"/>
    <property type="molecule type" value="Genomic_DNA"/>
</dbReference>
<reference evidence="1" key="1">
    <citation type="submission" date="2022-03" db="EMBL/GenBank/DDBJ databases">
        <authorList>
            <person name="Alioto T."/>
            <person name="Alioto T."/>
            <person name="Gomez Garrido J."/>
        </authorList>
    </citation>
    <scope>NUCLEOTIDE SEQUENCE</scope>
</reference>